<keyword evidence="1" id="KW-0812">Transmembrane</keyword>
<dbReference type="AlphaFoldDB" id="A0A0B1T7D3"/>
<keyword evidence="1" id="KW-0472">Membrane</keyword>
<evidence type="ECO:0000313" key="2">
    <source>
        <dbReference type="EMBL" id="KHJ91305.1"/>
    </source>
</evidence>
<dbReference type="Proteomes" id="UP000053660">
    <property type="component" value="Unassembled WGS sequence"/>
</dbReference>
<protein>
    <recommendedName>
        <fullName evidence="4">Transmembrane protein</fullName>
    </recommendedName>
</protein>
<proteinExistence type="predicted"/>
<accession>A0A0B1T7D3</accession>
<evidence type="ECO:0000256" key="1">
    <source>
        <dbReference type="SAM" id="Phobius"/>
    </source>
</evidence>
<evidence type="ECO:0000313" key="3">
    <source>
        <dbReference type="Proteomes" id="UP000053660"/>
    </source>
</evidence>
<sequence length="64" mass="6954">MACVALHSHLLYGLLVVYMMIVVSLLCSESYVLYTKPSTKGGGSANGGSLNVEGFKVSLYMFFR</sequence>
<gene>
    <name evidence="2" type="ORF">OESDEN_08837</name>
</gene>
<evidence type="ECO:0008006" key="4">
    <source>
        <dbReference type="Google" id="ProtNLM"/>
    </source>
</evidence>
<feature type="transmembrane region" description="Helical" evidence="1">
    <location>
        <begin position="12"/>
        <end position="34"/>
    </location>
</feature>
<reference evidence="2 3" key="1">
    <citation type="submission" date="2014-03" db="EMBL/GenBank/DDBJ databases">
        <title>Draft genome of the hookworm Oesophagostomum dentatum.</title>
        <authorList>
            <person name="Mitreva M."/>
        </authorList>
    </citation>
    <scope>NUCLEOTIDE SEQUENCE [LARGE SCALE GENOMIC DNA]</scope>
    <source>
        <strain evidence="2 3">OD-Hann</strain>
    </source>
</reference>
<name>A0A0B1T7D3_OESDE</name>
<keyword evidence="1" id="KW-1133">Transmembrane helix</keyword>
<keyword evidence="3" id="KW-1185">Reference proteome</keyword>
<dbReference type="EMBL" id="KN552186">
    <property type="protein sequence ID" value="KHJ91305.1"/>
    <property type="molecule type" value="Genomic_DNA"/>
</dbReference>
<organism evidence="2 3">
    <name type="scientific">Oesophagostomum dentatum</name>
    <name type="common">Nodular worm</name>
    <dbReference type="NCBI Taxonomy" id="61180"/>
    <lineage>
        <taxon>Eukaryota</taxon>
        <taxon>Metazoa</taxon>
        <taxon>Ecdysozoa</taxon>
        <taxon>Nematoda</taxon>
        <taxon>Chromadorea</taxon>
        <taxon>Rhabditida</taxon>
        <taxon>Rhabditina</taxon>
        <taxon>Rhabditomorpha</taxon>
        <taxon>Strongyloidea</taxon>
        <taxon>Strongylidae</taxon>
        <taxon>Oesophagostomum</taxon>
    </lineage>
</organism>